<evidence type="ECO:0000256" key="3">
    <source>
        <dbReference type="RuleBase" id="RU000682"/>
    </source>
</evidence>
<name>A0A6G0TXL4_APHGL</name>
<feature type="domain" description="Homeobox" evidence="5">
    <location>
        <begin position="127"/>
        <end position="172"/>
    </location>
</feature>
<keyword evidence="7" id="KW-1185">Reference proteome</keyword>
<protein>
    <recommendedName>
        <fullName evidence="5">Homeobox domain-containing protein</fullName>
    </recommendedName>
</protein>
<keyword evidence="2 3" id="KW-0371">Homeobox</keyword>
<dbReference type="Pfam" id="PF00046">
    <property type="entry name" value="Homeodomain"/>
    <property type="match status" value="1"/>
</dbReference>
<accession>A0A6G0TXL4</accession>
<dbReference type="Gene3D" id="1.10.10.60">
    <property type="entry name" value="Homeodomain-like"/>
    <property type="match status" value="1"/>
</dbReference>
<feature type="region of interest" description="Disordered" evidence="4">
    <location>
        <begin position="168"/>
        <end position="192"/>
    </location>
</feature>
<dbReference type="GO" id="GO:0003677">
    <property type="term" value="F:DNA binding"/>
    <property type="evidence" value="ECO:0007669"/>
    <property type="project" value="UniProtKB-UniRule"/>
</dbReference>
<evidence type="ECO:0000256" key="4">
    <source>
        <dbReference type="SAM" id="MobiDB-lite"/>
    </source>
</evidence>
<feature type="region of interest" description="Disordered" evidence="4">
    <location>
        <begin position="269"/>
        <end position="356"/>
    </location>
</feature>
<dbReference type="PROSITE" id="PS50071">
    <property type="entry name" value="HOMEOBOX_2"/>
    <property type="match status" value="1"/>
</dbReference>
<evidence type="ECO:0000313" key="6">
    <source>
        <dbReference type="EMBL" id="KAE9540975.1"/>
    </source>
</evidence>
<dbReference type="Proteomes" id="UP000475862">
    <property type="component" value="Unassembled WGS sequence"/>
</dbReference>
<reference evidence="6 7" key="1">
    <citation type="submission" date="2019-08" db="EMBL/GenBank/DDBJ databases">
        <title>The genome of the soybean aphid Biotype 1, its phylome, world population structure and adaptation to the North American continent.</title>
        <authorList>
            <person name="Giordano R."/>
            <person name="Donthu R.K."/>
            <person name="Hernandez A.G."/>
            <person name="Wright C.L."/>
            <person name="Zimin A.V."/>
        </authorList>
    </citation>
    <scope>NUCLEOTIDE SEQUENCE [LARGE SCALE GENOMIC DNA]</scope>
    <source>
        <tissue evidence="6">Whole aphids</tissue>
    </source>
</reference>
<dbReference type="OrthoDB" id="6159439at2759"/>
<feature type="compositionally biased region" description="Gly residues" evidence="4">
    <location>
        <begin position="269"/>
        <end position="278"/>
    </location>
</feature>
<comment type="caution">
    <text evidence="6">The sequence shown here is derived from an EMBL/GenBank/DDBJ whole genome shotgun (WGS) entry which is preliminary data.</text>
</comment>
<dbReference type="GO" id="GO:0005634">
    <property type="term" value="C:nucleus"/>
    <property type="evidence" value="ECO:0007669"/>
    <property type="project" value="UniProtKB-SubCell"/>
</dbReference>
<dbReference type="EMBL" id="VYZN01000013">
    <property type="protein sequence ID" value="KAE9540975.1"/>
    <property type="molecule type" value="Genomic_DNA"/>
</dbReference>
<comment type="subcellular location">
    <subcellularLocation>
        <location evidence="1 2 3">Nucleus</location>
    </subcellularLocation>
</comment>
<feature type="compositionally biased region" description="Gly residues" evidence="4">
    <location>
        <begin position="66"/>
        <end position="84"/>
    </location>
</feature>
<dbReference type="PANTHER" id="PTHR24333:SF5">
    <property type="entry name" value="VENT HOMEOBOX"/>
    <property type="match status" value="1"/>
</dbReference>
<dbReference type="InterPro" id="IPR009057">
    <property type="entry name" value="Homeodomain-like_sf"/>
</dbReference>
<dbReference type="CDD" id="cd00086">
    <property type="entry name" value="homeodomain"/>
    <property type="match status" value="1"/>
</dbReference>
<sequence>MTVHELTAASAAGTMPMHHLGRSRFMITDILSDNGRNNGSGSPVSPASSTDGPRDLSLHGRASSGSNGGGGGQGAGPAGGGGGPADSDLSDDHESGTDSGLPGDNSSVCSNGHRDDDGRNSGSNLSKKQRKARTAFTDHQLQTLEKSFERQKYLSVQDRMELAAKLNLSDTQNQMETSDGSRPGTVSRGGQLRGVPTAVRRAAVRMLAISSRCSGSCGRRIRRGRCLGRGRRTVGPDLYYRQAAVAAAAVSTLQKPLAYRLYPGMAGGPGAAGSGAGASGHHHHHHHIPPPPVPLAHPMYYGGVHHPATMPPMPGRSPTPEPPGRSSRDSPRSTVDSRPGSVDVEDDGSDSPNVDV</sequence>
<dbReference type="PANTHER" id="PTHR24333">
    <property type="entry name" value="HOMEO BOX HB9 LIKE A-RELATED"/>
    <property type="match status" value="1"/>
</dbReference>
<evidence type="ECO:0000313" key="7">
    <source>
        <dbReference type="Proteomes" id="UP000475862"/>
    </source>
</evidence>
<proteinExistence type="predicted"/>
<dbReference type="InterPro" id="IPR050848">
    <property type="entry name" value="Homeobox_TF"/>
</dbReference>
<feature type="compositionally biased region" description="Pro residues" evidence="4">
    <location>
        <begin position="309"/>
        <end position="323"/>
    </location>
</feature>
<feature type="region of interest" description="Disordered" evidence="4">
    <location>
        <begin position="31"/>
        <end position="138"/>
    </location>
</feature>
<dbReference type="SUPFAM" id="SSF46689">
    <property type="entry name" value="Homeodomain-like"/>
    <property type="match status" value="1"/>
</dbReference>
<dbReference type="AlphaFoldDB" id="A0A6G0TXL4"/>
<evidence type="ECO:0000259" key="5">
    <source>
        <dbReference type="PROSITE" id="PS50071"/>
    </source>
</evidence>
<feature type="DNA-binding region" description="Homeobox" evidence="2">
    <location>
        <begin position="129"/>
        <end position="173"/>
    </location>
</feature>
<organism evidence="6 7">
    <name type="scientific">Aphis glycines</name>
    <name type="common">Soybean aphid</name>
    <dbReference type="NCBI Taxonomy" id="307491"/>
    <lineage>
        <taxon>Eukaryota</taxon>
        <taxon>Metazoa</taxon>
        <taxon>Ecdysozoa</taxon>
        <taxon>Arthropoda</taxon>
        <taxon>Hexapoda</taxon>
        <taxon>Insecta</taxon>
        <taxon>Pterygota</taxon>
        <taxon>Neoptera</taxon>
        <taxon>Paraneoptera</taxon>
        <taxon>Hemiptera</taxon>
        <taxon>Sternorrhyncha</taxon>
        <taxon>Aphidomorpha</taxon>
        <taxon>Aphidoidea</taxon>
        <taxon>Aphididae</taxon>
        <taxon>Aphidini</taxon>
        <taxon>Aphis</taxon>
        <taxon>Aphis</taxon>
    </lineage>
</organism>
<keyword evidence="2 3" id="KW-0539">Nucleus</keyword>
<gene>
    <name evidence="6" type="ORF">AGLY_004220</name>
</gene>
<dbReference type="SMART" id="SM00389">
    <property type="entry name" value="HOX"/>
    <property type="match status" value="1"/>
</dbReference>
<feature type="compositionally biased region" description="Polar residues" evidence="4">
    <location>
        <begin position="168"/>
        <end position="180"/>
    </location>
</feature>
<evidence type="ECO:0000256" key="1">
    <source>
        <dbReference type="ARBA" id="ARBA00004123"/>
    </source>
</evidence>
<evidence type="ECO:0000256" key="2">
    <source>
        <dbReference type="PROSITE-ProRule" id="PRU00108"/>
    </source>
</evidence>
<dbReference type="InterPro" id="IPR001356">
    <property type="entry name" value="HD"/>
</dbReference>
<feature type="compositionally biased region" description="Polar residues" evidence="4">
    <location>
        <begin position="34"/>
        <end position="51"/>
    </location>
</feature>
<keyword evidence="2 3" id="KW-0238">DNA-binding</keyword>